<dbReference type="PANTHER" id="PTHR34109:SF1">
    <property type="entry name" value="VOC DOMAIN-CONTAINING PROTEIN"/>
    <property type="match status" value="1"/>
</dbReference>
<dbReference type="Pfam" id="PF00903">
    <property type="entry name" value="Glyoxalase"/>
    <property type="match status" value="1"/>
</dbReference>
<dbReference type="PANTHER" id="PTHR34109">
    <property type="entry name" value="BNAUNNG04460D PROTEIN-RELATED"/>
    <property type="match status" value="1"/>
</dbReference>
<dbReference type="InterPro" id="IPR029068">
    <property type="entry name" value="Glyas_Bleomycin-R_OHBP_Dase"/>
</dbReference>
<dbReference type="RefSeq" id="WP_091380953.1">
    <property type="nucleotide sequence ID" value="NZ_LT629740.1"/>
</dbReference>
<keyword evidence="3" id="KW-1185">Reference proteome</keyword>
<evidence type="ECO:0000313" key="3">
    <source>
        <dbReference type="Proteomes" id="UP000199679"/>
    </source>
</evidence>
<dbReference type="Gene3D" id="3.10.180.10">
    <property type="entry name" value="2,3-Dihydroxybiphenyl 1,2-Dioxygenase, domain 1"/>
    <property type="match status" value="1"/>
</dbReference>
<dbReference type="PROSITE" id="PS51819">
    <property type="entry name" value="VOC"/>
    <property type="match status" value="1"/>
</dbReference>
<dbReference type="AlphaFoldDB" id="A0A1H2CCE7"/>
<dbReference type="CDD" id="cd07246">
    <property type="entry name" value="VOC_like"/>
    <property type="match status" value="1"/>
</dbReference>
<proteinExistence type="predicted"/>
<dbReference type="InterPro" id="IPR004360">
    <property type="entry name" value="Glyas_Fos-R_dOase_dom"/>
</dbReference>
<gene>
    <name evidence="2" type="ORF">SAMN05216490_4850</name>
</gene>
<dbReference type="STRING" id="652787.SAMN05216490_4850"/>
<sequence>METKTAFAPMLTIRNGVTDIDFYKNGLGAVEHMRLNNDDGSIHVAELMIDDAMFHLHEIYPHSNAFDPQAHAGVITLGLMTADVHGLFDKAIAAGATVISPVEDYEYGYRQGTLQDPFGHQWILQCRIPASPDWKG</sequence>
<name>A0A1H2CCE7_MUCMA</name>
<dbReference type="SUPFAM" id="SSF54593">
    <property type="entry name" value="Glyoxalase/Bleomycin resistance protein/Dihydroxybiphenyl dioxygenase"/>
    <property type="match status" value="1"/>
</dbReference>
<protein>
    <submittedName>
        <fullName evidence="2">PhnB protein</fullName>
    </submittedName>
</protein>
<dbReference type="OrthoDB" id="9795306at2"/>
<reference evidence="2 3" key="1">
    <citation type="submission" date="2016-10" db="EMBL/GenBank/DDBJ databases">
        <authorList>
            <person name="de Groot N.N."/>
        </authorList>
    </citation>
    <scope>NUCLEOTIDE SEQUENCE [LARGE SCALE GENOMIC DNA]</scope>
    <source>
        <strain evidence="2 3">MP1X4</strain>
    </source>
</reference>
<evidence type="ECO:0000313" key="2">
    <source>
        <dbReference type="EMBL" id="SDT67959.1"/>
    </source>
</evidence>
<accession>A0A1H2CCE7</accession>
<dbReference type="EMBL" id="LT629740">
    <property type="protein sequence ID" value="SDT67959.1"/>
    <property type="molecule type" value="Genomic_DNA"/>
</dbReference>
<dbReference type="InterPro" id="IPR037523">
    <property type="entry name" value="VOC_core"/>
</dbReference>
<evidence type="ECO:0000259" key="1">
    <source>
        <dbReference type="PROSITE" id="PS51819"/>
    </source>
</evidence>
<organism evidence="2 3">
    <name type="scientific">Mucilaginibacter mallensis</name>
    <dbReference type="NCBI Taxonomy" id="652787"/>
    <lineage>
        <taxon>Bacteria</taxon>
        <taxon>Pseudomonadati</taxon>
        <taxon>Bacteroidota</taxon>
        <taxon>Sphingobacteriia</taxon>
        <taxon>Sphingobacteriales</taxon>
        <taxon>Sphingobacteriaceae</taxon>
        <taxon>Mucilaginibacter</taxon>
    </lineage>
</organism>
<feature type="domain" description="VOC" evidence="1">
    <location>
        <begin position="4"/>
        <end position="127"/>
    </location>
</feature>
<dbReference type="Proteomes" id="UP000199679">
    <property type="component" value="Chromosome I"/>
</dbReference>